<comment type="similarity">
    <text evidence="7">Belongs to the TonB-dependent receptor family.</text>
</comment>
<dbReference type="RefSeq" id="WP_014216550.1">
    <property type="nucleotide sequence ID" value="NZ_LWBO01000002.1"/>
</dbReference>
<evidence type="ECO:0000256" key="3">
    <source>
        <dbReference type="ARBA" id="ARBA00022452"/>
    </source>
</evidence>
<dbReference type="SUPFAM" id="SSF49464">
    <property type="entry name" value="Carboxypeptidase regulatory domain-like"/>
    <property type="match status" value="1"/>
</dbReference>
<keyword evidence="2 7" id="KW-0813">Transport</keyword>
<name>A0ABX3P3X0_9BACT</name>
<evidence type="ECO:0000256" key="4">
    <source>
        <dbReference type="ARBA" id="ARBA00022692"/>
    </source>
</evidence>
<dbReference type="InterPro" id="IPR039426">
    <property type="entry name" value="TonB-dep_rcpt-like"/>
</dbReference>
<dbReference type="Gene3D" id="2.170.130.10">
    <property type="entry name" value="TonB-dependent receptor, plug domain"/>
    <property type="match status" value="1"/>
</dbReference>
<evidence type="ECO:0000256" key="2">
    <source>
        <dbReference type="ARBA" id="ARBA00022448"/>
    </source>
</evidence>
<dbReference type="InterPro" id="IPR023997">
    <property type="entry name" value="TonB-dep_OMP_SusC/RagA_CS"/>
</dbReference>
<gene>
    <name evidence="9" type="ORF">A4D02_20925</name>
</gene>
<dbReference type="InterPro" id="IPR012910">
    <property type="entry name" value="Plug_dom"/>
</dbReference>
<evidence type="ECO:0000256" key="7">
    <source>
        <dbReference type="PROSITE-ProRule" id="PRU01360"/>
    </source>
</evidence>
<evidence type="ECO:0000259" key="8">
    <source>
        <dbReference type="SMART" id="SM00965"/>
    </source>
</evidence>
<dbReference type="Pfam" id="PF07715">
    <property type="entry name" value="Plug"/>
    <property type="match status" value="1"/>
</dbReference>
<keyword evidence="10" id="KW-1185">Reference proteome</keyword>
<keyword evidence="3 7" id="KW-1134">Transmembrane beta strand</keyword>
<dbReference type="SMART" id="SM00965">
    <property type="entry name" value="STN"/>
    <property type="match status" value="1"/>
</dbReference>
<dbReference type="Gene3D" id="2.40.170.20">
    <property type="entry name" value="TonB-dependent receptor, beta-barrel domain"/>
    <property type="match status" value="1"/>
</dbReference>
<evidence type="ECO:0000313" key="9">
    <source>
        <dbReference type="EMBL" id="OQP54145.1"/>
    </source>
</evidence>
<dbReference type="Pfam" id="PF07660">
    <property type="entry name" value="STN"/>
    <property type="match status" value="1"/>
</dbReference>
<dbReference type="EMBL" id="LWBO01000002">
    <property type="protein sequence ID" value="OQP54145.1"/>
    <property type="molecule type" value="Genomic_DNA"/>
</dbReference>
<evidence type="ECO:0000313" key="10">
    <source>
        <dbReference type="Proteomes" id="UP000192277"/>
    </source>
</evidence>
<dbReference type="Gene3D" id="3.55.50.30">
    <property type="match status" value="1"/>
</dbReference>
<dbReference type="Gene3D" id="2.60.40.1120">
    <property type="entry name" value="Carboxypeptidase-like, regulatory domain"/>
    <property type="match status" value="1"/>
</dbReference>
<protein>
    <recommendedName>
        <fullName evidence="8">Secretin/TonB short N-terminal domain-containing protein</fullName>
    </recommendedName>
</protein>
<organism evidence="9 10">
    <name type="scientific">Niastella koreensis</name>
    <dbReference type="NCBI Taxonomy" id="354356"/>
    <lineage>
        <taxon>Bacteria</taxon>
        <taxon>Pseudomonadati</taxon>
        <taxon>Bacteroidota</taxon>
        <taxon>Chitinophagia</taxon>
        <taxon>Chitinophagales</taxon>
        <taxon>Chitinophagaceae</taxon>
        <taxon>Niastella</taxon>
    </lineage>
</organism>
<evidence type="ECO:0000256" key="5">
    <source>
        <dbReference type="ARBA" id="ARBA00023136"/>
    </source>
</evidence>
<dbReference type="InterPro" id="IPR011662">
    <property type="entry name" value="Secretin/TonB_short_N"/>
</dbReference>
<keyword evidence="4 7" id="KW-0812">Transmembrane</keyword>
<keyword evidence="5 7" id="KW-0472">Membrane</keyword>
<dbReference type="PROSITE" id="PS52016">
    <property type="entry name" value="TONB_DEPENDENT_REC_3"/>
    <property type="match status" value="1"/>
</dbReference>
<comment type="caution">
    <text evidence="9">The sequence shown here is derived from an EMBL/GenBank/DDBJ whole genome shotgun (WGS) entry which is preliminary data.</text>
</comment>
<dbReference type="Pfam" id="PF13715">
    <property type="entry name" value="CarbopepD_reg_2"/>
    <property type="match status" value="1"/>
</dbReference>
<evidence type="ECO:0000256" key="1">
    <source>
        <dbReference type="ARBA" id="ARBA00004571"/>
    </source>
</evidence>
<dbReference type="InterPro" id="IPR023996">
    <property type="entry name" value="TonB-dep_OMP_SusC/RagA"/>
</dbReference>
<accession>A0ABX3P3X0</accession>
<dbReference type="SUPFAM" id="SSF56935">
    <property type="entry name" value="Porins"/>
    <property type="match status" value="1"/>
</dbReference>
<keyword evidence="6 7" id="KW-0998">Cell outer membrane</keyword>
<dbReference type="InterPro" id="IPR036942">
    <property type="entry name" value="Beta-barrel_TonB_sf"/>
</dbReference>
<reference evidence="9 10" key="1">
    <citation type="submission" date="2016-04" db="EMBL/GenBank/DDBJ databases">
        <authorList>
            <person name="Chen L."/>
            <person name="Zhuang W."/>
            <person name="Wang G."/>
        </authorList>
    </citation>
    <scope>NUCLEOTIDE SEQUENCE [LARGE SCALE GENOMIC DNA]</scope>
    <source>
        <strain evidence="10">GR20</strain>
    </source>
</reference>
<feature type="domain" description="Secretin/TonB short N-terminal" evidence="8">
    <location>
        <begin position="78"/>
        <end position="128"/>
    </location>
</feature>
<dbReference type="NCBIfam" id="TIGR04056">
    <property type="entry name" value="OMP_RagA_SusC"/>
    <property type="match status" value="1"/>
</dbReference>
<dbReference type="NCBIfam" id="TIGR04057">
    <property type="entry name" value="SusC_RagA_signa"/>
    <property type="match status" value="1"/>
</dbReference>
<comment type="subcellular location">
    <subcellularLocation>
        <location evidence="1 7">Cell outer membrane</location>
        <topology evidence="1 7">Multi-pass membrane protein</topology>
    </subcellularLocation>
</comment>
<evidence type="ECO:0000256" key="6">
    <source>
        <dbReference type="ARBA" id="ARBA00023237"/>
    </source>
</evidence>
<dbReference type="InterPro" id="IPR008969">
    <property type="entry name" value="CarboxyPept-like_regulatory"/>
</dbReference>
<proteinExistence type="inferred from homology"/>
<dbReference type="InterPro" id="IPR037066">
    <property type="entry name" value="Plug_dom_sf"/>
</dbReference>
<sequence>MTDFISGKAAIARDERGHDRLKWELTKTLRIMKLGAFFLLAAAMTVSAKGLTQDKITLSLKNAPLEKVFDAIESQSGFVFIYKNETVKDKKVSIQVTNVSLADALNECLKGQALSYSIVGKSVAIKTIHKETGLAENATPNAPPLIDVKGKVLNEKGDPVEGVTVRVKGTEKFTLTDKNGEFSLITVERDAILLFTHITMEAFELQVSGQTELLIKLRTKVSSLGEVVVSVNTGYQQVSKERFVGSVSSLDSAAYSRRAGMDIISRLDGTVPGVLFDKKTASTSLDQVQIRGLSTLNSSRAPLVIVDNFPFRQDLSLLNPNDVESITVLKDAAATSIWGAQAGNGVIVITTKKGRYNQPMSVSVSSNVTIQQKPDLYYNPQISVPDFIDAETFLFSKGRYDIDLNNTSTWPVISPVVEVLAKRRAGVYTAEDSATQIDAMRSMDLRRELNKYMYRPAVLQQHYVQLNGGNNTFSYNFSAGYNRNQNNIQNSKVDDNFTLKSFTAIRPVKNLEITTSIMYIQGTNRSTTLPSLRLYPYAQLADQEGHALAIPQDRRAAYIDTVGGGRLLDWHYRPLDEVKLADKNDRSRLIQLNTSIAYRFTPWLNASLSYQYSGQSLDGSNYLGPGTYYTRNLINQYTNLAQTLPGLRNPIPVGGIMNVSHIESRSQNARAQLNFNKKLGYKHAVNALVAGEISETRGTGNTNRFYGYNKEMGTYVTTIDYVTQFPSYNNIAGSGQIPTGSTASPETYGRFVSFLGNLSYTYNDRYTIYLSARKDGSNIFGVNTNRKWKPLWSTGGSWDISKESFYDLKWMSSLRVRASYGYSGNPGNVSALPTIQYNTIPAVMTNLPAATTKDAPNPSLRWEKVQMINEAIDFSLFHNRISGSIDVFQKRSTDLIAPNPLAPATGVDVIYMNVADLEGKGFDIAVHSKNIQGAFQWQTDVSLSRSKTIIKRVFKQRYNTSEYLDYGVNASDGIMAYGMSSYKWAGLDPATGNPRGYLANKISTDYNAILNDSINNQVFNGSAVPLVFGFLKNSFSWKRFTLSANINYRLDFYFRKPAISYSDLSNSWQGNADYAARWQKSGDEQFTSVPSFIYPLNQSRDKFYQYSAINVLRGDNIRLQDLRLQYDWGSRQKKTVVKNWQVFVYVNNLNAILWRKNNSNLDPDYTGGMGFITPPAKSWTIGINANL</sequence>
<dbReference type="Proteomes" id="UP000192277">
    <property type="component" value="Unassembled WGS sequence"/>
</dbReference>